<dbReference type="InterPro" id="IPR011992">
    <property type="entry name" value="EF-hand-dom_pair"/>
</dbReference>
<feature type="non-terminal residue" evidence="2">
    <location>
        <position position="121"/>
    </location>
</feature>
<evidence type="ECO:0000313" key="2">
    <source>
        <dbReference type="EMBL" id="KAF4708000.1"/>
    </source>
</evidence>
<dbReference type="AlphaFoldDB" id="A0A7J6QKB8"/>
<keyword evidence="3" id="KW-1185">Reference proteome</keyword>
<evidence type="ECO:0000313" key="3">
    <source>
        <dbReference type="Proteomes" id="UP000553632"/>
    </source>
</evidence>
<protein>
    <submittedName>
        <fullName evidence="2">Uncharacterized protein</fullName>
    </submittedName>
</protein>
<feature type="region of interest" description="Disordered" evidence="1">
    <location>
        <begin position="74"/>
        <end position="121"/>
    </location>
</feature>
<dbReference type="Gene3D" id="1.10.238.10">
    <property type="entry name" value="EF-hand"/>
    <property type="match status" value="1"/>
</dbReference>
<organism evidence="2 3">
    <name type="scientific">Perkinsus olseni</name>
    <name type="common">Perkinsus atlanticus</name>
    <dbReference type="NCBI Taxonomy" id="32597"/>
    <lineage>
        <taxon>Eukaryota</taxon>
        <taxon>Sar</taxon>
        <taxon>Alveolata</taxon>
        <taxon>Perkinsozoa</taxon>
        <taxon>Perkinsea</taxon>
        <taxon>Perkinsida</taxon>
        <taxon>Perkinsidae</taxon>
        <taxon>Perkinsus</taxon>
    </lineage>
</organism>
<reference evidence="2 3" key="1">
    <citation type="submission" date="2020-04" db="EMBL/GenBank/DDBJ databases">
        <title>Perkinsus olseni comparative genomics.</title>
        <authorList>
            <person name="Bogema D.R."/>
        </authorList>
    </citation>
    <scope>NUCLEOTIDE SEQUENCE [LARGE SCALE GENOMIC DNA]</scope>
    <source>
        <strain evidence="2 3">ATCC PRA-207</strain>
    </source>
</reference>
<feature type="non-terminal residue" evidence="2">
    <location>
        <position position="1"/>
    </location>
</feature>
<name>A0A7J6QKB8_PEROL</name>
<feature type="compositionally biased region" description="Basic and acidic residues" evidence="1">
    <location>
        <begin position="101"/>
        <end position="110"/>
    </location>
</feature>
<dbReference type="EMBL" id="JABANO010032782">
    <property type="protein sequence ID" value="KAF4708000.1"/>
    <property type="molecule type" value="Genomic_DNA"/>
</dbReference>
<proteinExistence type="predicted"/>
<dbReference type="Proteomes" id="UP000553632">
    <property type="component" value="Unassembled WGS sequence"/>
</dbReference>
<evidence type="ECO:0000256" key="1">
    <source>
        <dbReference type="SAM" id="MobiDB-lite"/>
    </source>
</evidence>
<sequence length="121" mass="13366">NGTKEDPKEGQKQRKGRKHQPEVPDGFKFFDLDGSGKIEEGEAVLVRLLLGPDLSSPTFEDAFYELLDRAFEADTDPNGSFSASMWRPHTTGSLFEIGAPRPEEPNRDPDATVPSYSQPTA</sequence>
<dbReference type="SUPFAM" id="SSF47473">
    <property type="entry name" value="EF-hand"/>
    <property type="match status" value="1"/>
</dbReference>
<comment type="caution">
    <text evidence="2">The sequence shown here is derived from an EMBL/GenBank/DDBJ whole genome shotgun (WGS) entry which is preliminary data.</text>
</comment>
<feature type="compositionally biased region" description="Basic and acidic residues" evidence="1">
    <location>
        <begin position="1"/>
        <end position="12"/>
    </location>
</feature>
<accession>A0A7J6QKB8</accession>
<gene>
    <name evidence="2" type="ORF">FOZ63_024255</name>
</gene>
<feature type="region of interest" description="Disordered" evidence="1">
    <location>
        <begin position="1"/>
        <end position="31"/>
    </location>
</feature>